<name>A0A0G0Y1D3_9BACT</name>
<evidence type="ECO:0000313" key="1">
    <source>
        <dbReference type="EMBL" id="KKS30604.1"/>
    </source>
</evidence>
<dbReference type="EMBL" id="LCCN01000034">
    <property type="protein sequence ID" value="KKS30604.1"/>
    <property type="molecule type" value="Genomic_DNA"/>
</dbReference>
<evidence type="ECO:0000313" key="2">
    <source>
        <dbReference type="Proteomes" id="UP000034160"/>
    </source>
</evidence>
<dbReference type="AlphaFoldDB" id="A0A0G0Y1D3"/>
<accession>A0A0G0Y1D3</accession>
<comment type="caution">
    <text evidence="1">The sequence shown here is derived from an EMBL/GenBank/DDBJ whole genome shotgun (WGS) entry which is preliminary data.</text>
</comment>
<gene>
    <name evidence="1" type="ORF">UU93_C0034G0001</name>
</gene>
<reference evidence="1 2" key="1">
    <citation type="journal article" date="2015" name="Nature">
        <title>rRNA introns, odd ribosomes, and small enigmatic genomes across a large radiation of phyla.</title>
        <authorList>
            <person name="Brown C.T."/>
            <person name="Hug L.A."/>
            <person name="Thomas B.C."/>
            <person name="Sharon I."/>
            <person name="Castelle C.J."/>
            <person name="Singh A."/>
            <person name="Wilkins M.J."/>
            <person name="Williams K.H."/>
            <person name="Banfield J.F."/>
        </authorList>
    </citation>
    <scope>NUCLEOTIDE SEQUENCE [LARGE SCALE GENOMIC DNA]</scope>
</reference>
<protein>
    <submittedName>
        <fullName evidence="1">Uncharacterized protein</fullName>
    </submittedName>
</protein>
<dbReference type="Proteomes" id="UP000034160">
    <property type="component" value="Unassembled WGS sequence"/>
</dbReference>
<organism evidence="1 2">
    <name type="scientific">Candidatus Amesbacteria bacterium GW2011_GWA2_42_12</name>
    <dbReference type="NCBI Taxonomy" id="1618356"/>
    <lineage>
        <taxon>Bacteria</taxon>
        <taxon>Candidatus Amesiibacteriota</taxon>
    </lineage>
</organism>
<sequence>MSTGLLDHQTVSLLKKDKNILEHTRFPIVTVSATFREDLKQFYGMNHDPLMRDVVFSRAHFSMAFGVAVNAWMSSGADRECPLSEKITAPCDTNIAWLVDPTNYVRSEDWSKIQSTEYIGRKLARNAFLKWVKDQVDTFVRNRLPITSAITPPLLHLFERVERPIISFHYEAGNILGGTGKRIVQVVTDPHVRDQYLTLSHLPNMKYCVMDEKTKEDFIEKVEMMDKRVDPDRIIVTGPPVDPRIVAARKKKNPFLLKKRPLRLCITTGGLGTNKDEIREILHLLFDLLKQEHPPIQLLCYGGTNHDFTLMVQNIAKEKGIEIGALENENAGFRLIHGKHIVGINEQLIAYAFSWADGLITKPSGDMAYDAVAAGCFLLLLAPWGDWERNIQEVLEQRGVARRANVTHIKEQLEILASPILHHHDSWFAKAQQNALDLPPLFLNGAKNILNVAKQWK</sequence>
<proteinExistence type="predicted"/>
<dbReference type="SUPFAM" id="SSF53756">
    <property type="entry name" value="UDP-Glycosyltransferase/glycogen phosphorylase"/>
    <property type="match status" value="1"/>
</dbReference>